<name>A0A1R2B5H5_9CILI</name>
<keyword evidence="3" id="KW-1185">Reference proteome</keyword>
<evidence type="ECO:0000256" key="1">
    <source>
        <dbReference type="SAM" id="MobiDB-lite"/>
    </source>
</evidence>
<evidence type="ECO:0000313" key="2">
    <source>
        <dbReference type="EMBL" id="OMJ72041.1"/>
    </source>
</evidence>
<accession>A0A1R2B5H5</accession>
<proteinExistence type="predicted"/>
<dbReference type="EMBL" id="MPUH01000936">
    <property type="protein sequence ID" value="OMJ72041.1"/>
    <property type="molecule type" value="Genomic_DNA"/>
</dbReference>
<feature type="compositionally biased region" description="Basic and acidic residues" evidence="1">
    <location>
        <begin position="121"/>
        <end position="142"/>
    </location>
</feature>
<reference evidence="2 3" key="1">
    <citation type="submission" date="2016-11" db="EMBL/GenBank/DDBJ databases">
        <title>The macronuclear genome of Stentor coeruleus: a giant cell with tiny introns.</title>
        <authorList>
            <person name="Slabodnick M."/>
            <person name="Ruby J.G."/>
            <person name="Reiff S.B."/>
            <person name="Swart E.C."/>
            <person name="Gosai S."/>
            <person name="Prabakaran S."/>
            <person name="Witkowska E."/>
            <person name="Larue G.E."/>
            <person name="Fisher S."/>
            <person name="Freeman R.M."/>
            <person name="Gunawardena J."/>
            <person name="Chu W."/>
            <person name="Stover N.A."/>
            <person name="Gregory B.D."/>
            <person name="Nowacki M."/>
            <person name="Derisi J."/>
            <person name="Roy S.W."/>
            <person name="Marshall W.F."/>
            <person name="Sood P."/>
        </authorList>
    </citation>
    <scope>NUCLEOTIDE SEQUENCE [LARGE SCALE GENOMIC DNA]</scope>
    <source>
        <strain evidence="2">WM001</strain>
    </source>
</reference>
<dbReference type="AlphaFoldDB" id="A0A1R2B5H5"/>
<organism evidence="2 3">
    <name type="scientific">Stentor coeruleus</name>
    <dbReference type="NCBI Taxonomy" id="5963"/>
    <lineage>
        <taxon>Eukaryota</taxon>
        <taxon>Sar</taxon>
        <taxon>Alveolata</taxon>
        <taxon>Ciliophora</taxon>
        <taxon>Postciliodesmatophora</taxon>
        <taxon>Heterotrichea</taxon>
        <taxon>Heterotrichida</taxon>
        <taxon>Stentoridae</taxon>
        <taxon>Stentor</taxon>
    </lineage>
</organism>
<gene>
    <name evidence="2" type="ORF">SteCoe_29626</name>
</gene>
<protein>
    <submittedName>
        <fullName evidence="2">Uncharacterized protein</fullName>
    </submittedName>
</protein>
<evidence type="ECO:0000313" key="3">
    <source>
        <dbReference type="Proteomes" id="UP000187209"/>
    </source>
</evidence>
<feature type="region of interest" description="Disordered" evidence="1">
    <location>
        <begin position="118"/>
        <end position="146"/>
    </location>
</feature>
<dbReference type="Proteomes" id="UP000187209">
    <property type="component" value="Unassembled WGS sequence"/>
</dbReference>
<sequence>MTTNASHSITMLKQKFDEIKRNINTIEQKQREFFNQGIIESRIIERHPRPSSVNNFSESRPRDSDRVDNLLKLIHDLENERQAMQKKLDDSNKQIELLKDINKAQELQMLALQSENSSLRNKLEKGEGIEKRPQSCLRDSKSPSKKNRVAFSKDLVSVNYIDNSPIIGKSDGKGFKPHAPRTSPLQQRSMYGQRYMGMSTDRIYREDHFTKSKRMALE</sequence>
<comment type="caution">
    <text evidence="2">The sequence shown here is derived from an EMBL/GenBank/DDBJ whole genome shotgun (WGS) entry which is preliminary data.</text>
</comment>